<dbReference type="Pfam" id="PF07731">
    <property type="entry name" value="Cu-oxidase_2"/>
    <property type="match status" value="1"/>
</dbReference>
<feature type="domain" description="Plant heme peroxidase family profile" evidence="5">
    <location>
        <begin position="155"/>
        <end position="354"/>
    </location>
</feature>
<dbReference type="PANTHER" id="PTHR48267:SF1">
    <property type="entry name" value="BILIRUBIN OXIDASE"/>
    <property type="match status" value="1"/>
</dbReference>
<evidence type="ECO:0000313" key="8">
    <source>
        <dbReference type="EMBL" id="KAG2484028.1"/>
    </source>
</evidence>
<organism evidence="8 9">
    <name type="scientific">Edaphochlamys debaryana</name>
    <dbReference type="NCBI Taxonomy" id="47281"/>
    <lineage>
        <taxon>Eukaryota</taxon>
        <taxon>Viridiplantae</taxon>
        <taxon>Chlorophyta</taxon>
        <taxon>core chlorophytes</taxon>
        <taxon>Chlorophyceae</taxon>
        <taxon>CS clade</taxon>
        <taxon>Chlamydomonadales</taxon>
        <taxon>Chlamydomonadales incertae sedis</taxon>
        <taxon>Edaphochlamys</taxon>
    </lineage>
</organism>
<accession>A0A835XJM8</accession>
<keyword evidence="9" id="KW-1185">Reference proteome</keyword>
<dbReference type="InterPro" id="IPR011707">
    <property type="entry name" value="Cu-oxidase-like_N"/>
</dbReference>
<dbReference type="CDD" id="cd00314">
    <property type="entry name" value="plant_peroxidase_like"/>
    <property type="match status" value="1"/>
</dbReference>
<dbReference type="EMBL" id="JAEHOE010000159">
    <property type="protein sequence ID" value="KAG2484028.1"/>
    <property type="molecule type" value="Genomic_DNA"/>
</dbReference>
<evidence type="ECO:0000256" key="1">
    <source>
        <dbReference type="ARBA" id="ARBA00001970"/>
    </source>
</evidence>
<feature type="transmembrane region" description="Helical" evidence="4">
    <location>
        <begin position="75"/>
        <end position="95"/>
    </location>
</feature>
<dbReference type="Proteomes" id="UP000612055">
    <property type="component" value="Unassembled WGS sequence"/>
</dbReference>
<sequence length="1342" mass="146083">MKERSRSRRGAASSATAVVVAALAIAIVLPAWPGIPGPLPGADAQLLGSLIGAVTTTTSILLGGISNTLATSLGLVGNTVTTVTGLVVDVTSYLSNSTQCSGRWCVDVKAYAEAHNKTQVNELNARVLLWSPKASNVTAGKEYDPRGKDWASVVSVCRALFQYEKRFASFFIRSSFHDSMAVDVTKCPGPDCGGADASLFLTMDELTRPENAYDNFALITARAAKKIASFFDISVADTVAVCAAVAPEVLSNGRLRILDGTKALRVGRLDSIRPAPPNQLPPNSANASSFLNFWTARGFTAREAAALMGSHALLDSQGCFKGPGRGDYCDPSKQDCSNVRMFRWENHYYKDICSATLKVRDVPTDEVPIQETPVAGSTPPEFDAEAKLETCKFTSSAGRAAAINMLKWTQVGVRSEEAFPNEPVAVTWSNADCSKAAEANGLPASAVSCPHSSFWWYTPNDAYTGLVCQALSDLLAQLEDVAYFGEWLVKVPINIYGPVTSNTNINQLREATRNFAADQSAWDRDYRVAYLKMVSMFAQWATNAQGLKEYYISGSECASGQQLEASCAQSYSGTATIATRDLYSKCPLCNDETCDTLLNLDTCGSCVRLSNVAVADPGRCCGCSTRVRPLRYNVTSGQVLDTQFISRFADVSPAEAWSETGMPVADAGPVPEPPLTRDPGSDAVAPSVTVNGGLANPPISPYIGESARSEACSGNSGVRVDGFPASPFNLKPFQKDFAMPPSATVAASLSRTDINHTVDAYEIDIDIINVDLGLCGKGQLTKLLAYNGSVPGPTFRVTKGRQTLVRFNNKLTAAKISGTPFVSHPPCDALGREGRPISVHLHGEASLAPYDGWAEDETCGGESKDYYYANRRPGFGWYHDHALDITSYNAYYGLAGMYVVTDSAKERGCGEPWNLDNLPDTPMIFKDIVLDSSCQLLYDREGPHKNNLYGDINTVNGVAWPVWKPEARWQRLRWLNAAATRPWKLRIVDDKGADVSGSVCKVIAGDGGIRRNPTAFPSAGLFMGVAERYEVVCDFTAYEGKTLYLWNARDDFRMKGAPFFCNSHLVMRIEPQKPAAQPNPAFSPVGPARPALDAVLSDSDMAAAKSMVANKQCTRTFKFGRRHGHWVINGESWHSARVAASDIGQNTWELWCLETGGGWYHPIHIHLVDFYVLARNWDESQVHEYERLTPKDTVELDPSAHVALLIRFGPHRGEYMFHCHNLVHEDFEMMRSYNIGPHASGRTASTALPMQSSPELIQTMNVLYDLYNDPMYKPALWKPTSSLTSLKNRGAASTNDALRFPITEGLYRMFYPGGASNESPLLKDPSLNPWLSKVCQPQPAAV</sequence>
<dbReference type="InterPro" id="IPR008972">
    <property type="entry name" value="Cupredoxin"/>
</dbReference>
<reference evidence="8" key="1">
    <citation type="journal article" date="2020" name="bioRxiv">
        <title>Comparative genomics of Chlamydomonas.</title>
        <authorList>
            <person name="Craig R.J."/>
            <person name="Hasan A.R."/>
            <person name="Ness R.W."/>
            <person name="Keightley P.D."/>
        </authorList>
    </citation>
    <scope>NUCLEOTIDE SEQUENCE</scope>
    <source>
        <strain evidence="8">CCAP 11/70</strain>
    </source>
</reference>
<dbReference type="Gene3D" id="2.60.40.420">
    <property type="entry name" value="Cupredoxins - blue copper proteins"/>
    <property type="match status" value="3"/>
</dbReference>
<dbReference type="PANTHER" id="PTHR48267">
    <property type="entry name" value="CUPREDOXIN SUPERFAMILY PROTEIN"/>
    <property type="match status" value="1"/>
</dbReference>
<comment type="cofactor">
    <cofactor evidence="1">
        <name>heme b</name>
        <dbReference type="ChEBI" id="CHEBI:60344"/>
    </cofactor>
</comment>
<feature type="domain" description="Plastocyanin-like" evidence="6">
    <location>
        <begin position="1119"/>
        <end position="1237"/>
    </location>
</feature>
<evidence type="ECO:0000313" key="9">
    <source>
        <dbReference type="Proteomes" id="UP000612055"/>
    </source>
</evidence>
<keyword evidence="4" id="KW-1133">Transmembrane helix</keyword>
<dbReference type="Gene3D" id="1.10.520.10">
    <property type="match status" value="1"/>
</dbReference>
<comment type="similarity">
    <text evidence="3">Belongs to the multicopper oxidase family.</text>
</comment>
<evidence type="ECO:0008006" key="10">
    <source>
        <dbReference type="Google" id="ProtNLM"/>
    </source>
</evidence>
<feature type="domain" description="Plastocyanin-like" evidence="7">
    <location>
        <begin position="836"/>
        <end position="904"/>
    </location>
</feature>
<keyword evidence="4" id="KW-0812">Transmembrane</keyword>
<dbReference type="InterPro" id="IPR045087">
    <property type="entry name" value="Cu-oxidase_fam"/>
</dbReference>
<name>A0A835XJM8_9CHLO</name>
<dbReference type="PROSITE" id="PS00435">
    <property type="entry name" value="PEROXIDASE_1"/>
    <property type="match status" value="1"/>
</dbReference>
<feature type="transmembrane region" description="Helical" evidence="4">
    <location>
        <begin position="44"/>
        <end position="63"/>
    </location>
</feature>
<dbReference type="InterPro" id="IPR019793">
    <property type="entry name" value="Peroxidases_heam-ligand_BS"/>
</dbReference>
<keyword evidence="4" id="KW-0472">Membrane</keyword>
<dbReference type="Pfam" id="PF00141">
    <property type="entry name" value="peroxidase"/>
    <property type="match status" value="1"/>
</dbReference>
<feature type="transmembrane region" description="Helical" evidence="4">
    <location>
        <begin position="12"/>
        <end position="32"/>
    </location>
</feature>
<dbReference type="GO" id="GO:0006979">
    <property type="term" value="P:response to oxidative stress"/>
    <property type="evidence" value="ECO:0007669"/>
    <property type="project" value="InterPro"/>
</dbReference>
<comment type="similarity">
    <text evidence="2">Belongs to the peroxidase family. Ascorbate peroxidase subfamily.</text>
</comment>
<evidence type="ECO:0000256" key="3">
    <source>
        <dbReference type="ARBA" id="ARBA00010609"/>
    </source>
</evidence>
<dbReference type="InterPro" id="IPR010255">
    <property type="entry name" value="Haem_peroxidase_sf"/>
</dbReference>
<dbReference type="InterPro" id="IPR002016">
    <property type="entry name" value="Haem_peroxidase"/>
</dbReference>
<dbReference type="GO" id="GO:0005507">
    <property type="term" value="F:copper ion binding"/>
    <property type="evidence" value="ECO:0007669"/>
    <property type="project" value="InterPro"/>
</dbReference>
<dbReference type="GO" id="GO:0020037">
    <property type="term" value="F:heme binding"/>
    <property type="evidence" value="ECO:0007669"/>
    <property type="project" value="InterPro"/>
</dbReference>
<dbReference type="CDD" id="cd13889">
    <property type="entry name" value="CuRO_3_BOD"/>
    <property type="match status" value="1"/>
</dbReference>
<evidence type="ECO:0000259" key="6">
    <source>
        <dbReference type="Pfam" id="PF07731"/>
    </source>
</evidence>
<dbReference type="Pfam" id="PF07732">
    <property type="entry name" value="Cu-oxidase_3"/>
    <property type="match status" value="1"/>
</dbReference>
<evidence type="ECO:0000256" key="2">
    <source>
        <dbReference type="ARBA" id="ARBA00006873"/>
    </source>
</evidence>
<evidence type="ECO:0000259" key="7">
    <source>
        <dbReference type="Pfam" id="PF07732"/>
    </source>
</evidence>
<dbReference type="GO" id="GO:0004601">
    <property type="term" value="F:peroxidase activity"/>
    <property type="evidence" value="ECO:0007669"/>
    <property type="project" value="InterPro"/>
</dbReference>
<protein>
    <recommendedName>
        <fullName evidence="10">Peroxidase</fullName>
    </recommendedName>
</protein>
<comment type="caution">
    <text evidence="8">The sequence shown here is derived from an EMBL/GenBank/DDBJ whole genome shotgun (WGS) entry which is preliminary data.</text>
</comment>
<evidence type="ECO:0000259" key="5">
    <source>
        <dbReference type="Pfam" id="PF00141"/>
    </source>
</evidence>
<evidence type="ECO:0000256" key="4">
    <source>
        <dbReference type="SAM" id="Phobius"/>
    </source>
</evidence>
<gene>
    <name evidence="8" type="ORF">HYH03_017118</name>
</gene>
<dbReference type="SUPFAM" id="SSF49503">
    <property type="entry name" value="Cupredoxins"/>
    <property type="match status" value="3"/>
</dbReference>
<dbReference type="OrthoDB" id="262547at2759"/>
<dbReference type="InterPro" id="IPR011706">
    <property type="entry name" value="Cu-oxidase_C"/>
</dbReference>
<dbReference type="SUPFAM" id="SSF48113">
    <property type="entry name" value="Heme-dependent peroxidases"/>
    <property type="match status" value="1"/>
</dbReference>
<proteinExistence type="inferred from homology"/>